<comment type="similarity">
    <text evidence="2">Belongs to the archaeal/bacterial/fungal opsin family.</text>
</comment>
<comment type="subcellular location">
    <subcellularLocation>
        <location evidence="1">Membrane</location>
        <topology evidence="1">Multi-pass membrane protein</topology>
    </subcellularLocation>
</comment>
<dbReference type="EMBL" id="GL945432">
    <property type="protein sequence ID" value="EGO26132.1"/>
    <property type="molecule type" value="Genomic_DNA"/>
</dbReference>
<dbReference type="SMART" id="SM01021">
    <property type="entry name" value="Bac_rhodopsin"/>
    <property type="match status" value="1"/>
</dbReference>
<dbReference type="KEGG" id="sla:SERLADRAFT_462848"/>
<evidence type="ECO:0000256" key="2">
    <source>
        <dbReference type="ARBA" id="ARBA00008130"/>
    </source>
</evidence>
<feature type="transmembrane region" description="Helical" evidence="7">
    <location>
        <begin position="52"/>
        <end position="71"/>
    </location>
</feature>
<evidence type="ECO:0000256" key="1">
    <source>
        <dbReference type="ARBA" id="ARBA00004141"/>
    </source>
</evidence>
<feature type="transmembrane region" description="Helical" evidence="7">
    <location>
        <begin position="101"/>
        <end position="119"/>
    </location>
</feature>
<keyword evidence="3 7" id="KW-0812">Transmembrane</keyword>
<keyword evidence="5 7" id="KW-0472">Membrane</keyword>
<dbReference type="RefSeq" id="XP_007316305.1">
    <property type="nucleotide sequence ID" value="XM_007316243.1"/>
</dbReference>
<evidence type="ECO:0000256" key="4">
    <source>
        <dbReference type="ARBA" id="ARBA00022989"/>
    </source>
</evidence>
<feature type="transmembrane region" description="Helical" evidence="7">
    <location>
        <begin position="126"/>
        <end position="146"/>
    </location>
</feature>
<evidence type="ECO:0000256" key="3">
    <source>
        <dbReference type="ARBA" id="ARBA00022692"/>
    </source>
</evidence>
<feature type="transmembrane region" description="Helical" evidence="7">
    <location>
        <begin position="24"/>
        <end position="45"/>
    </location>
</feature>
<dbReference type="GO" id="GO:0005783">
    <property type="term" value="C:endoplasmic reticulum"/>
    <property type="evidence" value="ECO:0007669"/>
    <property type="project" value="TreeGrafter"/>
</dbReference>
<feature type="compositionally biased region" description="Low complexity" evidence="6">
    <location>
        <begin position="273"/>
        <end position="292"/>
    </location>
</feature>
<feature type="transmembrane region" description="Helical" evidence="7">
    <location>
        <begin position="182"/>
        <end position="202"/>
    </location>
</feature>
<dbReference type="InterPro" id="IPR001425">
    <property type="entry name" value="Arc/bac/fun_rhodopsins"/>
</dbReference>
<gene>
    <name evidence="8" type="ORF">SERLADRAFT_462848</name>
</gene>
<proteinExistence type="inferred from homology"/>
<name>F8NQQ6_SERL9</name>
<accession>F8NQQ6</accession>
<feature type="transmembrane region" description="Helical" evidence="7">
    <location>
        <begin position="152"/>
        <end position="170"/>
    </location>
</feature>
<reference evidence="8" key="1">
    <citation type="submission" date="2011-04" db="EMBL/GenBank/DDBJ databases">
        <title>Evolution of plant cell wall degrading machinery underlies the functional diversity of forest fungi.</title>
        <authorList>
            <consortium name="US DOE Joint Genome Institute (JGI-PGF)"/>
            <person name="Eastwood D.C."/>
            <person name="Floudas D."/>
            <person name="Binder M."/>
            <person name="Majcherczyk A."/>
            <person name="Schneider P."/>
            <person name="Aerts A."/>
            <person name="Asiegbu F.O."/>
            <person name="Baker S.E."/>
            <person name="Barry K."/>
            <person name="Bendiksby M."/>
            <person name="Blumentritt M."/>
            <person name="Coutinho P.M."/>
            <person name="Cullen D."/>
            <person name="Cullen D."/>
            <person name="Gathman A."/>
            <person name="Goodell B."/>
            <person name="Henrissat B."/>
            <person name="Ihrmark K."/>
            <person name="Kauserud H."/>
            <person name="Kohler A."/>
            <person name="LaButti K."/>
            <person name="Lapidus A."/>
            <person name="Lavin J.L."/>
            <person name="Lee Y.-H."/>
            <person name="Lindquist E."/>
            <person name="Lilly W."/>
            <person name="Lucas S."/>
            <person name="Morin E."/>
            <person name="Murat C."/>
            <person name="Oguiza J.A."/>
            <person name="Park J."/>
            <person name="Pisabarro A.G."/>
            <person name="Riley R."/>
            <person name="Rosling A."/>
            <person name="Salamov A."/>
            <person name="Schmidt O."/>
            <person name="Schmutz J."/>
            <person name="Skrede I."/>
            <person name="Stenlid J."/>
            <person name="Wiebenga A."/>
            <person name="Xie X."/>
            <person name="Kues U."/>
            <person name="Hibbett D.S."/>
            <person name="Hoffmeister D."/>
            <person name="Hogberg N."/>
            <person name="Martin F."/>
            <person name="Grigoriev I.V."/>
            <person name="Watkinson S.C."/>
        </authorList>
    </citation>
    <scope>NUCLEOTIDE SEQUENCE</scope>
    <source>
        <strain evidence="8">S7.9</strain>
    </source>
</reference>
<dbReference type="PANTHER" id="PTHR28286">
    <property type="match status" value="1"/>
</dbReference>
<dbReference type="PANTHER" id="PTHR28286:SF1">
    <property type="entry name" value="30 KDA HEAT SHOCK PROTEIN-RELATED"/>
    <property type="match status" value="1"/>
</dbReference>
<protein>
    <recommendedName>
        <fullName evidence="9">Family A G protein-coupled receptor-like protein</fullName>
    </recommendedName>
</protein>
<dbReference type="Pfam" id="PF01036">
    <property type="entry name" value="Bac_rhodopsin"/>
    <property type="match status" value="1"/>
</dbReference>
<organism>
    <name type="scientific">Serpula lacrymans var. lacrymans (strain S7.9)</name>
    <name type="common">Dry rot fungus</name>
    <dbReference type="NCBI Taxonomy" id="578457"/>
    <lineage>
        <taxon>Eukaryota</taxon>
        <taxon>Fungi</taxon>
        <taxon>Dikarya</taxon>
        <taxon>Basidiomycota</taxon>
        <taxon>Agaricomycotina</taxon>
        <taxon>Agaricomycetes</taxon>
        <taxon>Agaricomycetidae</taxon>
        <taxon>Boletales</taxon>
        <taxon>Coniophorineae</taxon>
        <taxon>Serpulaceae</taxon>
        <taxon>Serpula</taxon>
    </lineage>
</organism>
<dbReference type="Gene3D" id="1.20.1070.10">
    <property type="entry name" value="Rhodopsin 7-helix transmembrane proteins"/>
    <property type="match status" value="1"/>
</dbReference>
<keyword evidence="4 7" id="KW-1133">Transmembrane helix</keyword>
<dbReference type="GeneID" id="18818445"/>
<feature type="region of interest" description="Disordered" evidence="6">
    <location>
        <begin position="262"/>
        <end position="292"/>
    </location>
</feature>
<evidence type="ECO:0008006" key="9">
    <source>
        <dbReference type="Google" id="ProtNLM"/>
    </source>
</evidence>
<evidence type="ECO:0000313" key="8">
    <source>
        <dbReference type="EMBL" id="EGO26132.1"/>
    </source>
</evidence>
<dbReference type="HOGENOM" id="CLU_054785_2_1_1"/>
<dbReference type="InterPro" id="IPR043476">
    <property type="entry name" value="Yro2-like_7TM"/>
</dbReference>
<evidence type="ECO:0000256" key="7">
    <source>
        <dbReference type="SAM" id="Phobius"/>
    </source>
</evidence>
<feature type="transmembrane region" description="Helical" evidence="7">
    <location>
        <begin position="222"/>
        <end position="243"/>
    </location>
</feature>
<dbReference type="FunFam" id="1.20.1070.10:FF:000160">
    <property type="entry name" value="Related to Opsin-1"/>
    <property type="match status" value="1"/>
</dbReference>
<dbReference type="SUPFAM" id="SSF81321">
    <property type="entry name" value="Family A G protein-coupled receptor-like"/>
    <property type="match status" value="1"/>
</dbReference>
<dbReference type="AlphaFoldDB" id="F8NQQ6"/>
<dbReference type="OrthoDB" id="536545at2759"/>
<dbReference type="Proteomes" id="UP000008064">
    <property type="component" value="Unassembled WGS sequence"/>
</dbReference>
<dbReference type="GO" id="GO:0005886">
    <property type="term" value="C:plasma membrane"/>
    <property type="evidence" value="ECO:0007669"/>
    <property type="project" value="TreeGrafter"/>
</dbReference>
<evidence type="ECO:0000256" key="6">
    <source>
        <dbReference type="SAM" id="MobiDB-lite"/>
    </source>
</evidence>
<dbReference type="CDD" id="cd15239">
    <property type="entry name" value="7tm_YRO2_fungal-like"/>
    <property type="match status" value="1"/>
</dbReference>
<sequence length="292" mass="31866">MSNDALQNNPVSGDRHITTHASDWLWAVFAVMLLSMLIAIFWHGASVKRHRYFHQIPIIVLTVSTIAYFSMASDLGYTTIPAEFGRNYGGHPTRQIWYVRYIQWFINAPLLLLGLLLLTGLSYSDILTTIFFALVLVVTGLVGALTTSSYKWGYFAFGLFSLFYLCYRLLGHSARFPFRAGAGSRTGFLVASSYLTFIWMLYPICWGLSEGGNVITPTSEMVFYGILDLFAGPIFLALFLNMLRKVEYNKLGMDTGRAVTNEKGGAGVGPGTSGTAASAAPGATAAGTNAAV</sequence>
<evidence type="ECO:0000256" key="5">
    <source>
        <dbReference type="ARBA" id="ARBA00023136"/>
    </source>
</evidence>
<dbReference type="PRINTS" id="PR00251">
    <property type="entry name" value="BACTRLOPSIN"/>
</dbReference>